<protein>
    <recommendedName>
        <fullName evidence="2">histidine kinase</fullName>
        <ecNumber evidence="2">2.7.13.3</ecNumber>
    </recommendedName>
</protein>
<evidence type="ECO:0000256" key="3">
    <source>
        <dbReference type="ARBA" id="ARBA00022553"/>
    </source>
</evidence>
<dbReference type="PROSITE" id="PS50109">
    <property type="entry name" value="HIS_KIN"/>
    <property type="match status" value="1"/>
</dbReference>
<dbReference type="Pfam" id="PF00512">
    <property type="entry name" value="HisKA"/>
    <property type="match status" value="1"/>
</dbReference>
<keyword evidence="7" id="KW-0812">Transmembrane</keyword>
<evidence type="ECO:0000256" key="5">
    <source>
        <dbReference type="ARBA" id="ARBA00022777"/>
    </source>
</evidence>
<evidence type="ECO:0000256" key="7">
    <source>
        <dbReference type="SAM" id="Phobius"/>
    </source>
</evidence>
<name>A0A917J0L4_9BACT</name>
<feature type="transmembrane region" description="Helical" evidence="7">
    <location>
        <begin position="156"/>
        <end position="173"/>
    </location>
</feature>
<dbReference type="PANTHER" id="PTHR43711">
    <property type="entry name" value="TWO-COMPONENT HISTIDINE KINASE"/>
    <property type="match status" value="1"/>
</dbReference>
<dbReference type="InterPro" id="IPR036890">
    <property type="entry name" value="HATPase_C_sf"/>
</dbReference>
<organism evidence="9 10">
    <name type="scientific">Filimonas zeae</name>
    <dbReference type="NCBI Taxonomy" id="1737353"/>
    <lineage>
        <taxon>Bacteria</taxon>
        <taxon>Pseudomonadati</taxon>
        <taxon>Bacteroidota</taxon>
        <taxon>Chitinophagia</taxon>
        <taxon>Chitinophagales</taxon>
        <taxon>Chitinophagaceae</taxon>
        <taxon>Filimonas</taxon>
    </lineage>
</organism>
<dbReference type="SUPFAM" id="SSF55874">
    <property type="entry name" value="ATPase domain of HSP90 chaperone/DNA topoisomerase II/histidine kinase"/>
    <property type="match status" value="1"/>
</dbReference>
<proteinExistence type="predicted"/>
<evidence type="ECO:0000256" key="6">
    <source>
        <dbReference type="ARBA" id="ARBA00023012"/>
    </source>
</evidence>
<feature type="transmembrane region" description="Helical" evidence="7">
    <location>
        <begin position="105"/>
        <end position="136"/>
    </location>
</feature>
<evidence type="ECO:0000256" key="2">
    <source>
        <dbReference type="ARBA" id="ARBA00012438"/>
    </source>
</evidence>
<evidence type="ECO:0000259" key="8">
    <source>
        <dbReference type="PROSITE" id="PS50109"/>
    </source>
</evidence>
<keyword evidence="10" id="KW-1185">Reference proteome</keyword>
<feature type="domain" description="Histidine kinase" evidence="8">
    <location>
        <begin position="204"/>
        <end position="421"/>
    </location>
</feature>
<evidence type="ECO:0000313" key="9">
    <source>
        <dbReference type="EMBL" id="GGH67386.1"/>
    </source>
</evidence>
<comment type="catalytic activity">
    <reaction evidence="1">
        <text>ATP + protein L-histidine = ADP + protein N-phospho-L-histidine.</text>
        <dbReference type="EC" id="2.7.13.3"/>
    </reaction>
</comment>
<dbReference type="InterPro" id="IPR003594">
    <property type="entry name" value="HATPase_dom"/>
</dbReference>
<dbReference type="SUPFAM" id="SSF47384">
    <property type="entry name" value="Homodimeric domain of signal transducing histidine kinase"/>
    <property type="match status" value="1"/>
</dbReference>
<evidence type="ECO:0000313" key="10">
    <source>
        <dbReference type="Proteomes" id="UP000627292"/>
    </source>
</evidence>
<dbReference type="EMBL" id="BMIB01000002">
    <property type="protein sequence ID" value="GGH67386.1"/>
    <property type="molecule type" value="Genomic_DNA"/>
</dbReference>
<dbReference type="PRINTS" id="PR00344">
    <property type="entry name" value="BCTRLSENSOR"/>
</dbReference>
<dbReference type="Gene3D" id="3.30.565.10">
    <property type="entry name" value="Histidine kinase-like ATPase, C-terminal domain"/>
    <property type="match status" value="1"/>
</dbReference>
<feature type="transmembrane region" description="Helical" evidence="7">
    <location>
        <begin position="27"/>
        <end position="45"/>
    </location>
</feature>
<feature type="transmembrane region" description="Helical" evidence="7">
    <location>
        <begin position="51"/>
        <end position="70"/>
    </location>
</feature>
<keyword evidence="5" id="KW-0418">Kinase</keyword>
<dbReference type="Pfam" id="PF02518">
    <property type="entry name" value="HATPase_c"/>
    <property type="match status" value="1"/>
</dbReference>
<dbReference type="InterPro" id="IPR003661">
    <property type="entry name" value="HisK_dim/P_dom"/>
</dbReference>
<dbReference type="InterPro" id="IPR050736">
    <property type="entry name" value="Sensor_HK_Regulatory"/>
</dbReference>
<evidence type="ECO:0000256" key="4">
    <source>
        <dbReference type="ARBA" id="ARBA00022679"/>
    </source>
</evidence>
<dbReference type="EC" id="2.7.13.3" evidence="2"/>
<dbReference type="Gene3D" id="1.10.287.130">
    <property type="match status" value="1"/>
</dbReference>
<keyword evidence="7" id="KW-0472">Membrane</keyword>
<keyword evidence="4" id="KW-0808">Transferase</keyword>
<dbReference type="InterPro" id="IPR036097">
    <property type="entry name" value="HisK_dim/P_sf"/>
</dbReference>
<dbReference type="InterPro" id="IPR005467">
    <property type="entry name" value="His_kinase_dom"/>
</dbReference>
<reference evidence="9" key="1">
    <citation type="journal article" date="2014" name="Int. J. Syst. Evol. Microbiol.">
        <title>Complete genome sequence of Corynebacterium casei LMG S-19264T (=DSM 44701T), isolated from a smear-ripened cheese.</title>
        <authorList>
            <consortium name="US DOE Joint Genome Institute (JGI-PGF)"/>
            <person name="Walter F."/>
            <person name="Albersmeier A."/>
            <person name="Kalinowski J."/>
            <person name="Ruckert C."/>
        </authorList>
    </citation>
    <scope>NUCLEOTIDE SEQUENCE</scope>
    <source>
        <strain evidence="9">CGMCC 1.15290</strain>
    </source>
</reference>
<sequence>MWQIVRKWINTGASNELDFIKNTRIRIINLASLLGGSVSFLFSIINAISGNYLLAGINIATLLSLIGLLVCNARQNFLKGPAIIMVVISLVLCLNGLLFNNNMEFYVLLVVCLGLVLFDNLKIILAIILLNSLFFLITHLVAPYTSIQPATAQRQFLNLAIWLGLLLSCLYSFKKQSLEYLTHLEAANENLKASNHAKEKLFSIVAHDMRSPLNSLSATLELLDNEYITQEKFRELSGLLANQTKHLNENMEVLLKWAHSQLKGIEVHAQKIDACTHIAEILALLQPLMKFKNIETTWNCDSPVWVFADSEHLKLILRNLITNAIKFSYPGGRIELIVNHNSGKQVWIQVKDHGIGISAAAQAGLFTNVVNASAPGTSNEKGIGLGLQLIREFITRNGGVILIKSAPGEGSTFSFCLPAADSL</sequence>
<dbReference type="SMART" id="SM00387">
    <property type="entry name" value="HATPase_c"/>
    <property type="match status" value="1"/>
</dbReference>
<keyword evidence="3" id="KW-0597">Phosphoprotein</keyword>
<dbReference type="GO" id="GO:0000155">
    <property type="term" value="F:phosphorelay sensor kinase activity"/>
    <property type="evidence" value="ECO:0007669"/>
    <property type="project" value="InterPro"/>
</dbReference>
<dbReference type="PANTHER" id="PTHR43711:SF31">
    <property type="entry name" value="HISTIDINE KINASE"/>
    <property type="match status" value="1"/>
</dbReference>
<evidence type="ECO:0000256" key="1">
    <source>
        <dbReference type="ARBA" id="ARBA00000085"/>
    </source>
</evidence>
<dbReference type="Proteomes" id="UP000627292">
    <property type="component" value="Unassembled WGS sequence"/>
</dbReference>
<feature type="transmembrane region" description="Helical" evidence="7">
    <location>
        <begin position="82"/>
        <end position="99"/>
    </location>
</feature>
<gene>
    <name evidence="9" type="ORF">GCM10011379_22610</name>
</gene>
<keyword evidence="6" id="KW-0902">Two-component regulatory system</keyword>
<dbReference type="AlphaFoldDB" id="A0A917J0L4"/>
<comment type="caution">
    <text evidence="9">The sequence shown here is derived from an EMBL/GenBank/DDBJ whole genome shotgun (WGS) entry which is preliminary data.</text>
</comment>
<dbReference type="InterPro" id="IPR004358">
    <property type="entry name" value="Sig_transdc_His_kin-like_C"/>
</dbReference>
<dbReference type="CDD" id="cd00075">
    <property type="entry name" value="HATPase"/>
    <property type="match status" value="1"/>
</dbReference>
<dbReference type="RefSeq" id="WP_188952131.1">
    <property type="nucleotide sequence ID" value="NZ_BMIB01000002.1"/>
</dbReference>
<reference evidence="9" key="2">
    <citation type="submission" date="2020-09" db="EMBL/GenBank/DDBJ databases">
        <authorList>
            <person name="Sun Q."/>
            <person name="Zhou Y."/>
        </authorList>
    </citation>
    <scope>NUCLEOTIDE SEQUENCE</scope>
    <source>
        <strain evidence="9">CGMCC 1.15290</strain>
    </source>
</reference>
<dbReference type="CDD" id="cd00082">
    <property type="entry name" value="HisKA"/>
    <property type="match status" value="1"/>
</dbReference>
<accession>A0A917J0L4</accession>
<keyword evidence="7" id="KW-1133">Transmembrane helix</keyword>